<dbReference type="Proteomes" id="UP000247233">
    <property type="component" value="Unassembled WGS sequence"/>
</dbReference>
<dbReference type="EMBL" id="MSFL01000001">
    <property type="protein sequence ID" value="PWY92549.1"/>
    <property type="molecule type" value="Genomic_DNA"/>
</dbReference>
<evidence type="ECO:0000313" key="3">
    <source>
        <dbReference type="Proteomes" id="UP000247233"/>
    </source>
</evidence>
<feature type="compositionally biased region" description="Low complexity" evidence="1">
    <location>
        <begin position="14"/>
        <end position="25"/>
    </location>
</feature>
<proteinExistence type="predicted"/>
<protein>
    <submittedName>
        <fullName evidence="2">Uncharacterized protein</fullName>
    </submittedName>
</protein>
<dbReference type="RefSeq" id="XP_025404288.1">
    <property type="nucleotide sequence ID" value="XM_025542091.1"/>
</dbReference>
<comment type="caution">
    <text evidence="2">The sequence shown here is derived from an EMBL/GenBank/DDBJ whole genome shotgun (WGS) entry which is preliminary data.</text>
</comment>
<dbReference type="GeneID" id="37064328"/>
<keyword evidence="3" id="KW-1185">Reference proteome</keyword>
<feature type="compositionally biased region" description="Basic and acidic residues" evidence="1">
    <location>
        <begin position="1"/>
        <end position="11"/>
    </location>
</feature>
<dbReference type="VEuPathDB" id="FungiDB:BO70DRAFT_357676"/>
<feature type="region of interest" description="Disordered" evidence="1">
    <location>
        <begin position="80"/>
        <end position="112"/>
    </location>
</feature>
<feature type="region of interest" description="Disordered" evidence="1">
    <location>
        <begin position="1"/>
        <end position="43"/>
    </location>
</feature>
<feature type="compositionally biased region" description="Polar residues" evidence="1">
    <location>
        <begin position="103"/>
        <end position="112"/>
    </location>
</feature>
<accession>A0A317X1R4</accession>
<name>A0A317X1R4_9EURO</name>
<dbReference type="AlphaFoldDB" id="A0A317X1R4"/>
<sequence length="112" mass="12142">MTSRRVSETTHPDLSSPSSSLSPPSGTNGGCTTDSRGNASCLGGRGTGFLSGYLLQIPTLVDRWTEKWYITQPTLPIPIPIPHHPPSTIQHPTPPMSHRVETKPNQTTLTRD</sequence>
<evidence type="ECO:0000313" key="2">
    <source>
        <dbReference type="EMBL" id="PWY92549.1"/>
    </source>
</evidence>
<gene>
    <name evidence="2" type="ORF">BO70DRAFT_357676</name>
</gene>
<reference evidence="2 3" key="1">
    <citation type="submission" date="2016-12" db="EMBL/GenBank/DDBJ databases">
        <title>The genomes of Aspergillus section Nigri reveals drivers in fungal speciation.</title>
        <authorList>
            <consortium name="DOE Joint Genome Institute"/>
            <person name="Vesth T.C."/>
            <person name="Nybo J."/>
            <person name="Theobald S."/>
            <person name="Brandl J."/>
            <person name="Frisvad J.C."/>
            <person name="Nielsen K.F."/>
            <person name="Lyhne E.K."/>
            <person name="Kogle M.E."/>
            <person name="Kuo A."/>
            <person name="Riley R."/>
            <person name="Clum A."/>
            <person name="Nolan M."/>
            <person name="Lipzen A."/>
            <person name="Salamov A."/>
            <person name="Henrissat B."/>
            <person name="Wiebenga A."/>
            <person name="De Vries R.P."/>
            <person name="Grigoriev I.V."/>
            <person name="Mortensen U.H."/>
            <person name="Andersen M.R."/>
            <person name="Baker S.E."/>
        </authorList>
    </citation>
    <scope>NUCLEOTIDE SEQUENCE [LARGE SCALE GENOMIC DNA]</scope>
    <source>
        <strain evidence="2 3">CBS 117.55</strain>
    </source>
</reference>
<organism evidence="2 3">
    <name type="scientific">Aspergillus heteromorphus CBS 117.55</name>
    <dbReference type="NCBI Taxonomy" id="1448321"/>
    <lineage>
        <taxon>Eukaryota</taxon>
        <taxon>Fungi</taxon>
        <taxon>Dikarya</taxon>
        <taxon>Ascomycota</taxon>
        <taxon>Pezizomycotina</taxon>
        <taxon>Eurotiomycetes</taxon>
        <taxon>Eurotiomycetidae</taxon>
        <taxon>Eurotiales</taxon>
        <taxon>Aspergillaceae</taxon>
        <taxon>Aspergillus</taxon>
        <taxon>Aspergillus subgen. Circumdati</taxon>
    </lineage>
</organism>
<evidence type="ECO:0000256" key="1">
    <source>
        <dbReference type="SAM" id="MobiDB-lite"/>
    </source>
</evidence>